<accession>A0ABP9KU88</accession>
<sequence length="130" mass="14055">MSVDNGLADLRSEIRAFYAGFGQPDLLMAAFRNAALYVPLTEDDRICTHVVGGVRWIGAFTGVEELAGWLAERGVRPDGEYRYHTLLGWRLADCDAGAEPVGVVVDAMSAAPMAFPPKIDDTELAVDGVR</sequence>
<dbReference type="EMBL" id="BAABJM010000006">
    <property type="protein sequence ID" value="GAA5064285.1"/>
    <property type="molecule type" value="Genomic_DNA"/>
</dbReference>
<comment type="caution">
    <text evidence="1">The sequence shown here is derived from an EMBL/GenBank/DDBJ whole genome shotgun (WGS) entry which is preliminary data.</text>
</comment>
<organism evidence="1 2">
    <name type="scientific">Nocardia callitridis</name>
    <dbReference type="NCBI Taxonomy" id="648753"/>
    <lineage>
        <taxon>Bacteria</taxon>
        <taxon>Bacillati</taxon>
        <taxon>Actinomycetota</taxon>
        <taxon>Actinomycetes</taxon>
        <taxon>Mycobacteriales</taxon>
        <taxon>Nocardiaceae</taxon>
        <taxon>Nocardia</taxon>
    </lineage>
</organism>
<evidence type="ECO:0008006" key="3">
    <source>
        <dbReference type="Google" id="ProtNLM"/>
    </source>
</evidence>
<gene>
    <name evidence="1" type="ORF">GCM10023318_50080</name>
</gene>
<name>A0ABP9KU88_9NOCA</name>
<evidence type="ECO:0000313" key="2">
    <source>
        <dbReference type="Proteomes" id="UP001500603"/>
    </source>
</evidence>
<evidence type="ECO:0000313" key="1">
    <source>
        <dbReference type="EMBL" id="GAA5064285.1"/>
    </source>
</evidence>
<keyword evidence="2" id="KW-1185">Reference proteome</keyword>
<proteinExistence type="predicted"/>
<dbReference type="Proteomes" id="UP001500603">
    <property type="component" value="Unassembled WGS sequence"/>
</dbReference>
<reference evidence="2" key="1">
    <citation type="journal article" date="2019" name="Int. J. Syst. Evol. Microbiol.">
        <title>The Global Catalogue of Microorganisms (GCM) 10K type strain sequencing project: providing services to taxonomists for standard genome sequencing and annotation.</title>
        <authorList>
            <consortium name="The Broad Institute Genomics Platform"/>
            <consortium name="The Broad Institute Genome Sequencing Center for Infectious Disease"/>
            <person name="Wu L."/>
            <person name="Ma J."/>
        </authorList>
    </citation>
    <scope>NUCLEOTIDE SEQUENCE [LARGE SCALE GENOMIC DNA]</scope>
    <source>
        <strain evidence="2">JCM 18298</strain>
    </source>
</reference>
<protein>
    <recommendedName>
        <fullName evidence="3">SseB protein N-terminal domain-containing protein</fullName>
    </recommendedName>
</protein>